<dbReference type="RefSeq" id="WP_143096924.1">
    <property type="nucleotide sequence ID" value="NZ_BJXR01000025.1"/>
</dbReference>
<reference evidence="2 5" key="2">
    <citation type="submission" date="2019-07" db="EMBL/GenBank/DDBJ databases">
        <title>Whole genome shotgun sequence of Myxococcus fulvus NBRC 100333.</title>
        <authorList>
            <person name="Hosoyama A."/>
            <person name="Uohara A."/>
            <person name="Ohji S."/>
            <person name="Ichikawa N."/>
        </authorList>
    </citation>
    <scope>NUCLEOTIDE SEQUENCE [LARGE SCALE GENOMIC DNA]</scope>
    <source>
        <strain evidence="2 5">NBRC 100333</strain>
    </source>
</reference>
<reference evidence="3 4" key="1">
    <citation type="submission" date="2016-10" db="EMBL/GenBank/DDBJ databases">
        <authorList>
            <person name="Varghese N."/>
            <person name="Submissions S."/>
        </authorList>
    </citation>
    <scope>NUCLEOTIDE SEQUENCE [LARGE SCALE GENOMIC DNA]</scope>
    <source>
        <strain evidence="3 4">DSM 16525</strain>
    </source>
</reference>
<feature type="signal peptide" evidence="1">
    <location>
        <begin position="1"/>
        <end position="29"/>
    </location>
</feature>
<dbReference type="Proteomes" id="UP000183760">
    <property type="component" value="Unassembled WGS sequence"/>
</dbReference>
<gene>
    <name evidence="2" type="ORF">MFU01_24280</name>
    <name evidence="3" type="ORF">SAMN05443572_101591</name>
</gene>
<evidence type="ECO:0000313" key="4">
    <source>
        <dbReference type="Proteomes" id="UP000183760"/>
    </source>
</evidence>
<sequence length="67" mass="6934">MYRIMMSTALMVGLGGGFTLGAFPLAAEAAGPSIPPICSRSQCQYQCSLSGSNGACFNGMCLCYIDV</sequence>
<protein>
    <recommendedName>
        <fullName evidence="6">Lipoprotein</fullName>
    </recommendedName>
</protein>
<dbReference type="EMBL" id="BJXR01000025">
    <property type="protein sequence ID" value="GEN07391.1"/>
    <property type="molecule type" value="Genomic_DNA"/>
</dbReference>
<dbReference type="OrthoDB" id="9899236at2"/>
<keyword evidence="4" id="KW-1185">Reference proteome</keyword>
<proteinExistence type="predicted"/>
<feature type="chain" id="PRO_5022814280" description="Lipoprotein" evidence="1">
    <location>
        <begin position="30"/>
        <end position="67"/>
    </location>
</feature>
<organism evidence="2 5">
    <name type="scientific">Myxococcus fulvus</name>
    <dbReference type="NCBI Taxonomy" id="33"/>
    <lineage>
        <taxon>Bacteria</taxon>
        <taxon>Pseudomonadati</taxon>
        <taxon>Myxococcota</taxon>
        <taxon>Myxococcia</taxon>
        <taxon>Myxococcales</taxon>
        <taxon>Cystobacterineae</taxon>
        <taxon>Myxococcaceae</taxon>
        <taxon>Myxococcus</taxon>
    </lineage>
</organism>
<evidence type="ECO:0000313" key="2">
    <source>
        <dbReference type="EMBL" id="GEN07391.1"/>
    </source>
</evidence>
<evidence type="ECO:0000256" key="1">
    <source>
        <dbReference type="SAM" id="SignalP"/>
    </source>
</evidence>
<evidence type="ECO:0000313" key="3">
    <source>
        <dbReference type="EMBL" id="SES92543.1"/>
    </source>
</evidence>
<accession>A0A511SZQ1</accession>
<dbReference type="EMBL" id="FOIB01000001">
    <property type="protein sequence ID" value="SES92543.1"/>
    <property type="molecule type" value="Genomic_DNA"/>
</dbReference>
<keyword evidence="1" id="KW-0732">Signal</keyword>
<name>A0A511SZQ1_MYXFU</name>
<dbReference type="Proteomes" id="UP000321514">
    <property type="component" value="Unassembled WGS sequence"/>
</dbReference>
<comment type="caution">
    <text evidence="2">The sequence shown here is derived from an EMBL/GenBank/DDBJ whole genome shotgun (WGS) entry which is preliminary data.</text>
</comment>
<evidence type="ECO:0008006" key="6">
    <source>
        <dbReference type="Google" id="ProtNLM"/>
    </source>
</evidence>
<evidence type="ECO:0000313" key="5">
    <source>
        <dbReference type="Proteomes" id="UP000321514"/>
    </source>
</evidence>
<dbReference type="AlphaFoldDB" id="A0A511SZQ1"/>